<protein>
    <submittedName>
        <fullName evidence="1">CDP-Glycerol:Poly(Glycerophosphate) glycerophosphotransferase</fullName>
    </submittedName>
</protein>
<gene>
    <name evidence="1" type="ORF">SAMN02910262_00913</name>
</gene>
<sequence length="487" mass="55734">MLSQEQSITLIKEIVAGTGRGDFQKISGIPDSYTYEHLAALFALKGQLDGGESFYRQVYHLAMARGEEHLRRKAGSGERIQVAFLTYSAALWPAKNLYRDMEADERFHPYVIVPPRIGRDGTSIVTEYNQTLQWFREKGFEVIGGLTDRILGWNELGGVPDLVIHSASDYECIPPEHNFLQLPWRCLNLYAPGGLFLQENSGHTYAKDIISDKDFFNMMWRICAGTEFERKQYEEYGLLQGENVLSSGLLKADALWEKLMAKNGEAQDPDVASDTEWKYPEHADPSKCKRVIISPMGDLQPESEESCDTFFENAFFWIYLAKKYQDSVTFLFRPHPDLRYMTVKGGLFASHEAYDAYLEQWNSLPNARVMSDPEEADAFRSSDVMITDDVSCAGEYLVTRKPVLYLTRPQQKFNALGEKLLEATYRAPGKRYAEIERFLTEVVLNEQDTMQEQREAVCEEYLNYRSGIGKFAHEIVMEEIERAISGM</sequence>
<dbReference type="RefSeq" id="WP_031471610.1">
    <property type="nucleotide sequence ID" value="NZ_FOZC01000003.1"/>
</dbReference>
<dbReference type="EMBL" id="FOZC01000003">
    <property type="protein sequence ID" value="SFR70638.1"/>
    <property type="molecule type" value="Genomic_DNA"/>
</dbReference>
<evidence type="ECO:0000313" key="1">
    <source>
        <dbReference type="EMBL" id="SFR70638.1"/>
    </source>
</evidence>
<dbReference type="AlphaFoldDB" id="A0A1I6IV90"/>
<reference evidence="1 2" key="1">
    <citation type="submission" date="2016-10" db="EMBL/GenBank/DDBJ databases">
        <authorList>
            <person name="de Groot N.N."/>
        </authorList>
    </citation>
    <scope>NUCLEOTIDE SEQUENCE [LARGE SCALE GENOMIC DNA]</scope>
    <source>
        <strain evidence="1 2">F</strain>
    </source>
</reference>
<organism evidence="1 2">
    <name type="scientific">[Clostridium] aminophilum</name>
    <dbReference type="NCBI Taxonomy" id="1526"/>
    <lineage>
        <taxon>Bacteria</taxon>
        <taxon>Bacillati</taxon>
        <taxon>Bacillota</taxon>
        <taxon>Clostridia</taxon>
        <taxon>Lachnospirales</taxon>
        <taxon>Lachnospiraceae</taxon>
    </lineage>
</organism>
<dbReference type="InterPro" id="IPR043148">
    <property type="entry name" value="TagF_C"/>
</dbReference>
<dbReference type="Proteomes" id="UP000214760">
    <property type="component" value="Unassembled WGS sequence"/>
</dbReference>
<proteinExistence type="predicted"/>
<dbReference type="Gene3D" id="3.40.50.12580">
    <property type="match status" value="1"/>
</dbReference>
<dbReference type="InterPro" id="IPR007554">
    <property type="entry name" value="Glycerophosphate_synth"/>
</dbReference>
<dbReference type="GO" id="GO:0047355">
    <property type="term" value="F:CDP-glycerol glycerophosphotransferase activity"/>
    <property type="evidence" value="ECO:0007669"/>
    <property type="project" value="InterPro"/>
</dbReference>
<name>A0A1I6IV90_9FIRM</name>
<keyword evidence="1" id="KW-0808">Transferase</keyword>
<dbReference type="GO" id="GO:0016020">
    <property type="term" value="C:membrane"/>
    <property type="evidence" value="ECO:0007669"/>
    <property type="project" value="InterPro"/>
</dbReference>
<dbReference type="Pfam" id="PF04464">
    <property type="entry name" value="Glyphos_transf"/>
    <property type="match status" value="1"/>
</dbReference>
<accession>A0A1I6IV90</accession>
<evidence type="ECO:0000313" key="2">
    <source>
        <dbReference type="Proteomes" id="UP000214760"/>
    </source>
</evidence>